<comment type="caution">
    <text evidence="8">The sequence shown here is derived from an EMBL/GenBank/DDBJ whole genome shotgun (WGS) entry which is preliminary data.</text>
</comment>
<organism evidence="8 9">
    <name type="scientific">Bradyrhizobium nitroreducens</name>
    <dbReference type="NCBI Taxonomy" id="709803"/>
    <lineage>
        <taxon>Bacteria</taxon>
        <taxon>Pseudomonadati</taxon>
        <taxon>Pseudomonadota</taxon>
        <taxon>Alphaproteobacteria</taxon>
        <taxon>Hyphomicrobiales</taxon>
        <taxon>Nitrobacteraceae</taxon>
        <taxon>Bradyrhizobium</taxon>
    </lineage>
</organism>
<feature type="signal peptide" evidence="6">
    <location>
        <begin position="1"/>
        <end position="19"/>
    </location>
</feature>
<dbReference type="PANTHER" id="PTHR34001:SF3">
    <property type="entry name" value="BLL7405 PROTEIN"/>
    <property type="match status" value="1"/>
</dbReference>
<evidence type="ECO:0000256" key="4">
    <source>
        <dbReference type="ARBA" id="ARBA00023237"/>
    </source>
</evidence>
<keyword evidence="3" id="KW-0472">Membrane</keyword>
<evidence type="ECO:0000256" key="3">
    <source>
        <dbReference type="ARBA" id="ARBA00023136"/>
    </source>
</evidence>
<reference evidence="8 9" key="1">
    <citation type="submission" date="2015-06" db="EMBL/GenBank/DDBJ databases">
        <title>Comparative genome analysis of nirS-carrying Bradyrhizobium sp. strains.</title>
        <authorList>
            <person name="Ishii S."/>
            <person name="Jang J."/>
            <person name="Nishizawa T."/>
            <person name="Senoo K."/>
        </authorList>
    </citation>
    <scope>NUCLEOTIDE SEQUENCE [LARGE SCALE GENOMIC DNA]</scope>
    <source>
        <strain evidence="8 9">TSA1</strain>
    </source>
</reference>
<evidence type="ECO:0000313" key="9">
    <source>
        <dbReference type="Proteomes" id="UP000228930"/>
    </source>
</evidence>
<sequence length="286" mass="31008">MRGLLLAAVMLGTVSTAHAADMPDLPILRGGFTDGLSKSSVNWDGFYVGGQFGYATTEMDFSRAPKSMTDFMLRDSILQAPVGGWSLLPKNHVQATGFGAYVGRNWQFYDAVMGVEANYSYMNNLGSTASDSMTRLIAGETAPTNHLYTYNTTLGGGAALQLKDYATFRGRIGWSGGDFMPYAFGGLAIGRADVSRFATVSYLKYDDFTDPNTGVTTRTTIGSGTMTQTEQRVNSFIYGWTGGIGIEYALLDCVILRGEWEHVGFSNAKNISVNLNNFRVGAGYKF</sequence>
<dbReference type="RefSeq" id="WP_100178188.1">
    <property type="nucleotide sequence ID" value="NZ_LFJC01000003.1"/>
</dbReference>
<evidence type="ECO:0000256" key="5">
    <source>
        <dbReference type="ARBA" id="ARBA00038306"/>
    </source>
</evidence>
<evidence type="ECO:0000259" key="7">
    <source>
        <dbReference type="Pfam" id="PF13505"/>
    </source>
</evidence>
<keyword evidence="4" id="KW-0998">Cell outer membrane</keyword>
<proteinExistence type="inferred from homology"/>
<evidence type="ECO:0000313" key="8">
    <source>
        <dbReference type="EMBL" id="PIT03033.1"/>
    </source>
</evidence>
<protein>
    <recommendedName>
        <fullName evidence="7">Outer membrane protein beta-barrel domain-containing protein</fullName>
    </recommendedName>
</protein>
<dbReference type="SUPFAM" id="SSF56925">
    <property type="entry name" value="OMPA-like"/>
    <property type="match status" value="1"/>
</dbReference>
<dbReference type="PANTHER" id="PTHR34001">
    <property type="entry name" value="BLL7405 PROTEIN"/>
    <property type="match status" value="1"/>
</dbReference>
<feature type="chain" id="PRO_5014779332" description="Outer membrane protein beta-barrel domain-containing protein" evidence="6">
    <location>
        <begin position="20"/>
        <end position="286"/>
    </location>
</feature>
<dbReference type="Proteomes" id="UP000228930">
    <property type="component" value="Unassembled WGS sequence"/>
</dbReference>
<dbReference type="PROSITE" id="PS00695">
    <property type="entry name" value="ENT_VIR_OMP_2"/>
    <property type="match status" value="1"/>
</dbReference>
<name>A0A2M6UEM6_9BRAD</name>
<evidence type="ECO:0000256" key="1">
    <source>
        <dbReference type="ARBA" id="ARBA00004442"/>
    </source>
</evidence>
<dbReference type="InterPro" id="IPR011250">
    <property type="entry name" value="OMP/PagP_B-barrel"/>
</dbReference>
<dbReference type="Gene3D" id="2.40.160.20">
    <property type="match status" value="1"/>
</dbReference>
<dbReference type="GO" id="GO:0044384">
    <property type="term" value="C:host outer membrane"/>
    <property type="evidence" value="ECO:0007669"/>
    <property type="project" value="InterPro"/>
</dbReference>
<comment type="subcellular location">
    <subcellularLocation>
        <location evidence="1">Cell outer membrane</location>
    </subcellularLocation>
</comment>
<dbReference type="EMBL" id="LFJC01000003">
    <property type="protein sequence ID" value="PIT03033.1"/>
    <property type="molecule type" value="Genomic_DNA"/>
</dbReference>
<dbReference type="InterPro" id="IPR027385">
    <property type="entry name" value="Beta-barrel_OMP"/>
</dbReference>
<feature type="domain" description="Outer membrane protein beta-barrel" evidence="7">
    <location>
        <begin position="11"/>
        <end position="286"/>
    </location>
</feature>
<dbReference type="AlphaFoldDB" id="A0A2M6UEM6"/>
<keyword evidence="9" id="KW-1185">Reference proteome</keyword>
<keyword evidence="2 6" id="KW-0732">Signal</keyword>
<dbReference type="InterPro" id="IPR051692">
    <property type="entry name" value="OMP-like"/>
</dbReference>
<accession>A0A2M6UEM6</accession>
<dbReference type="GO" id="GO:0009279">
    <property type="term" value="C:cell outer membrane"/>
    <property type="evidence" value="ECO:0007669"/>
    <property type="project" value="UniProtKB-SubCell"/>
</dbReference>
<gene>
    <name evidence="8" type="ORF">TSA1_21445</name>
</gene>
<dbReference type="Pfam" id="PF13505">
    <property type="entry name" value="OMP_b-brl"/>
    <property type="match status" value="1"/>
</dbReference>
<comment type="similarity">
    <text evidence="5">Belongs to the Omp25/RopB family.</text>
</comment>
<dbReference type="InterPro" id="IPR000758">
    <property type="entry name" value="Enterovir_OMP"/>
</dbReference>
<evidence type="ECO:0000256" key="6">
    <source>
        <dbReference type="SAM" id="SignalP"/>
    </source>
</evidence>
<evidence type="ECO:0000256" key="2">
    <source>
        <dbReference type="ARBA" id="ARBA00022729"/>
    </source>
</evidence>